<keyword evidence="2" id="KW-1185">Reference proteome</keyword>
<organism evidence="1 2">
    <name type="scientific">Actinokineospora xionganensis</name>
    <dbReference type="NCBI Taxonomy" id="2684470"/>
    <lineage>
        <taxon>Bacteria</taxon>
        <taxon>Bacillati</taxon>
        <taxon>Actinomycetota</taxon>
        <taxon>Actinomycetes</taxon>
        <taxon>Pseudonocardiales</taxon>
        <taxon>Pseudonocardiaceae</taxon>
        <taxon>Actinokineospora</taxon>
    </lineage>
</organism>
<dbReference type="EMBL" id="JABVED010000022">
    <property type="protein sequence ID" value="MBC6451005.1"/>
    <property type="molecule type" value="Genomic_DNA"/>
</dbReference>
<name>A0ABR7LEB7_9PSEU</name>
<dbReference type="Proteomes" id="UP000734823">
    <property type="component" value="Unassembled WGS sequence"/>
</dbReference>
<comment type="caution">
    <text evidence="1">The sequence shown here is derived from an EMBL/GenBank/DDBJ whole genome shotgun (WGS) entry which is preliminary data.</text>
</comment>
<accession>A0ABR7LEB7</accession>
<reference evidence="1 2" key="1">
    <citation type="submission" date="2020-06" db="EMBL/GenBank/DDBJ databases">
        <title>Actinokineospora xiongansis sp. nov., isolated from soil of Baiyangdian.</title>
        <authorList>
            <person name="Zhang X."/>
        </authorList>
    </citation>
    <scope>NUCLEOTIDE SEQUENCE [LARGE SCALE GENOMIC DNA]</scope>
    <source>
        <strain evidence="1 2">HBU206404</strain>
    </source>
</reference>
<proteinExistence type="predicted"/>
<evidence type="ECO:0000313" key="2">
    <source>
        <dbReference type="Proteomes" id="UP000734823"/>
    </source>
</evidence>
<sequence>MKRQAPLVYGYLHNVREQPEWFAEAKERLELWCVSEGWHLGATFSDVGSLLDVEDRVGFRGLVQALGMPQASAAVVLNSVHLSYRADVVTALVAQIRRTKAAIWVQDGGLPDMAQKLCRGQLARPT</sequence>
<protein>
    <recommendedName>
        <fullName evidence="3">Resolvase-like protein</fullName>
    </recommendedName>
</protein>
<evidence type="ECO:0000313" key="1">
    <source>
        <dbReference type="EMBL" id="MBC6451005.1"/>
    </source>
</evidence>
<gene>
    <name evidence="1" type="ORF">GPZ80_27965</name>
</gene>
<evidence type="ECO:0008006" key="3">
    <source>
        <dbReference type="Google" id="ProtNLM"/>
    </source>
</evidence>
<dbReference type="RefSeq" id="WP_187224080.1">
    <property type="nucleotide sequence ID" value="NZ_JABVED010000022.1"/>
</dbReference>